<name>A0AAW2D9M7_9ROSI</name>
<dbReference type="EMBL" id="JAZDWU010000003">
    <property type="protein sequence ID" value="KAL0007077.1"/>
    <property type="molecule type" value="Genomic_DNA"/>
</dbReference>
<evidence type="ECO:0000313" key="2">
    <source>
        <dbReference type="Proteomes" id="UP001459277"/>
    </source>
</evidence>
<dbReference type="Proteomes" id="UP001459277">
    <property type="component" value="Unassembled WGS sequence"/>
</dbReference>
<gene>
    <name evidence="1" type="ORF">SO802_008579</name>
</gene>
<dbReference type="AlphaFoldDB" id="A0AAW2D9M7"/>
<sequence length="53" mass="6004">MPQVVQDDLNDQLHKFMSSLENPNAIGYSSHLRMDSNESQVTDGLSKYSLFSK</sequence>
<reference evidence="1 2" key="1">
    <citation type="submission" date="2024-01" db="EMBL/GenBank/DDBJ databases">
        <title>A telomere-to-telomere, gap-free genome of sweet tea (Lithocarpus litseifolius).</title>
        <authorList>
            <person name="Zhou J."/>
        </authorList>
    </citation>
    <scope>NUCLEOTIDE SEQUENCE [LARGE SCALE GENOMIC DNA]</scope>
    <source>
        <strain evidence="1">Zhou-2022a</strain>
        <tissue evidence="1">Leaf</tissue>
    </source>
</reference>
<comment type="caution">
    <text evidence="1">The sequence shown here is derived from an EMBL/GenBank/DDBJ whole genome shotgun (WGS) entry which is preliminary data.</text>
</comment>
<protein>
    <submittedName>
        <fullName evidence="1">Uncharacterized protein</fullName>
    </submittedName>
</protein>
<accession>A0AAW2D9M7</accession>
<keyword evidence="2" id="KW-1185">Reference proteome</keyword>
<organism evidence="1 2">
    <name type="scientific">Lithocarpus litseifolius</name>
    <dbReference type="NCBI Taxonomy" id="425828"/>
    <lineage>
        <taxon>Eukaryota</taxon>
        <taxon>Viridiplantae</taxon>
        <taxon>Streptophyta</taxon>
        <taxon>Embryophyta</taxon>
        <taxon>Tracheophyta</taxon>
        <taxon>Spermatophyta</taxon>
        <taxon>Magnoliopsida</taxon>
        <taxon>eudicotyledons</taxon>
        <taxon>Gunneridae</taxon>
        <taxon>Pentapetalae</taxon>
        <taxon>rosids</taxon>
        <taxon>fabids</taxon>
        <taxon>Fagales</taxon>
        <taxon>Fagaceae</taxon>
        <taxon>Lithocarpus</taxon>
    </lineage>
</organism>
<proteinExistence type="predicted"/>
<evidence type="ECO:0000313" key="1">
    <source>
        <dbReference type="EMBL" id="KAL0007077.1"/>
    </source>
</evidence>